<accession>A0A834SRY7</accession>
<dbReference type="PANTHER" id="PTHR31623">
    <property type="entry name" value="F21J9.9"/>
    <property type="match status" value="1"/>
</dbReference>
<evidence type="ECO:0000313" key="4">
    <source>
        <dbReference type="EMBL" id="KAF7809348.1"/>
    </source>
</evidence>
<protein>
    <submittedName>
        <fullName evidence="4">Vinorine synthase-like</fullName>
    </submittedName>
</protein>
<dbReference type="Pfam" id="PF02458">
    <property type="entry name" value="Transferase"/>
    <property type="match status" value="1"/>
</dbReference>
<proteinExistence type="inferred from homology"/>
<evidence type="ECO:0000256" key="1">
    <source>
        <dbReference type="ARBA" id="ARBA00009861"/>
    </source>
</evidence>
<dbReference type="OrthoDB" id="671439at2759"/>
<dbReference type="PANTHER" id="PTHR31623:SF110">
    <property type="entry name" value="VINORINE SYNTHASE-LIKE"/>
    <property type="match status" value="1"/>
</dbReference>
<name>A0A834SRY7_9FABA</name>
<dbReference type="InterPro" id="IPR023213">
    <property type="entry name" value="CAT-like_dom_sf"/>
</dbReference>
<keyword evidence="2" id="KW-0808">Transferase</keyword>
<reference evidence="4" key="1">
    <citation type="submission" date="2020-09" db="EMBL/GenBank/DDBJ databases">
        <title>Genome-Enabled Discovery of Anthraquinone Biosynthesis in Senna tora.</title>
        <authorList>
            <person name="Kang S.-H."/>
            <person name="Pandey R.P."/>
            <person name="Lee C.-M."/>
            <person name="Sim J.-S."/>
            <person name="Jeong J.-T."/>
            <person name="Choi B.-S."/>
            <person name="Jung M."/>
            <person name="Ginzburg D."/>
            <person name="Zhao K."/>
            <person name="Won S.Y."/>
            <person name="Oh T.-J."/>
            <person name="Yu Y."/>
            <person name="Kim N.-H."/>
            <person name="Lee O.R."/>
            <person name="Lee T.-H."/>
            <person name="Bashyal P."/>
            <person name="Kim T.-S."/>
            <person name="Lee W.-H."/>
            <person name="Kawkins C."/>
            <person name="Kim C.-K."/>
            <person name="Kim J.S."/>
            <person name="Ahn B.O."/>
            <person name="Rhee S.Y."/>
            <person name="Sohng J.K."/>
        </authorList>
    </citation>
    <scope>NUCLEOTIDE SEQUENCE</scope>
    <source>
        <tissue evidence="4">Leaf</tissue>
    </source>
</reference>
<dbReference type="GO" id="GO:0016746">
    <property type="term" value="F:acyltransferase activity"/>
    <property type="evidence" value="ECO:0007669"/>
    <property type="project" value="UniProtKB-KW"/>
</dbReference>
<dbReference type="Proteomes" id="UP000634136">
    <property type="component" value="Unassembled WGS sequence"/>
</dbReference>
<organism evidence="4 5">
    <name type="scientific">Senna tora</name>
    <dbReference type="NCBI Taxonomy" id="362788"/>
    <lineage>
        <taxon>Eukaryota</taxon>
        <taxon>Viridiplantae</taxon>
        <taxon>Streptophyta</taxon>
        <taxon>Embryophyta</taxon>
        <taxon>Tracheophyta</taxon>
        <taxon>Spermatophyta</taxon>
        <taxon>Magnoliopsida</taxon>
        <taxon>eudicotyledons</taxon>
        <taxon>Gunneridae</taxon>
        <taxon>Pentapetalae</taxon>
        <taxon>rosids</taxon>
        <taxon>fabids</taxon>
        <taxon>Fabales</taxon>
        <taxon>Fabaceae</taxon>
        <taxon>Caesalpinioideae</taxon>
        <taxon>Cassia clade</taxon>
        <taxon>Senna</taxon>
    </lineage>
</organism>
<gene>
    <name evidence="4" type="ORF">G2W53_036091</name>
</gene>
<keyword evidence="3" id="KW-0012">Acyltransferase</keyword>
<comment type="similarity">
    <text evidence="1">Belongs to the plant acyltransferase family.</text>
</comment>
<keyword evidence="5" id="KW-1185">Reference proteome</keyword>
<dbReference type="EMBL" id="JAAIUW010000011">
    <property type="protein sequence ID" value="KAF7809348.1"/>
    <property type="molecule type" value="Genomic_DNA"/>
</dbReference>
<dbReference type="AlphaFoldDB" id="A0A834SRY7"/>
<sequence>MPSRRARSRESGLAKTVRRFSSPPLMAAERQNHPSHHLTLLPQSPVTPPLTNLLPIMTHKIDNINKDLFVRMKDDPNFLASDLCGELLLEGMEKSEVLVSFVFTSWGNLGFNDLDFGWGKPVWVGFRGGGAQNTVPNTVVFVKTQQGIDAWVSMDEERLAVLENDGEFLRKGIIESDSLKAINMIRGDVEWQHPMKEVITKIVNLRDRSWDTRLNYTPMQNNDLAGKAISDPATTSFLKAVKLSCCLTCRWRSPYQPSPMISAAYQRKKASHSLPIIFSWTISTK</sequence>
<dbReference type="Gene3D" id="3.30.559.10">
    <property type="entry name" value="Chloramphenicol acetyltransferase-like domain"/>
    <property type="match status" value="1"/>
</dbReference>
<evidence type="ECO:0000256" key="3">
    <source>
        <dbReference type="ARBA" id="ARBA00023315"/>
    </source>
</evidence>
<evidence type="ECO:0000313" key="5">
    <source>
        <dbReference type="Proteomes" id="UP000634136"/>
    </source>
</evidence>
<comment type="caution">
    <text evidence="4">The sequence shown here is derived from an EMBL/GenBank/DDBJ whole genome shotgun (WGS) entry which is preliminary data.</text>
</comment>
<evidence type="ECO:0000256" key="2">
    <source>
        <dbReference type="ARBA" id="ARBA00022679"/>
    </source>
</evidence>